<feature type="domain" description="Amidohydrolase 3" evidence="3">
    <location>
        <begin position="90"/>
        <end position="531"/>
    </location>
</feature>
<dbReference type="Gene3D" id="3.30.1490.130">
    <property type="entry name" value="D-aminoacylase. Domain 3"/>
    <property type="match status" value="1"/>
</dbReference>
<dbReference type="InterPro" id="IPR013108">
    <property type="entry name" value="Amidohydro_3"/>
</dbReference>
<keyword evidence="5" id="KW-1185">Reference proteome</keyword>
<dbReference type="STRING" id="633813.SAMN04488087_1186"/>
<proteinExistence type="inferred from homology"/>
<dbReference type="GO" id="GO:0006046">
    <property type="term" value="P:N-acetylglucosamine catabolic process"/>
    <property type="evidence" value="ECO:0007669"/>
    <property type="project" value="TreeGrafter"/>
</dbReference>
<dbReference type="CDD" id="cd01297">
    <property type="entry name" value="D-aminoacylase"/>
    <property type="match status" value="1"/>
</dbReference>
<dbReference type="Gene3D" id="2.30.40.10">
    <property type="entry name" value="Urease, subunit C, domain 1"/>
    <property type="match status" value="1"/>
</dbReference>
<evidence type="ECO:0000259" key="3">
    <source>
        <dbReference type="Pfam" id="PF07969"/>
    </source>
</evidence>
<dbReference type="InterPro" id="IPR023100">
    <property type="entry name" value="D-aminoacylase_insert_dom_sf"/>
</dbReference>
<comment type="similarity">
    <text evidence="1">Belongs to the metallo-dependent hydrolases superfamily. NagA family.</text>
</comment>
<evidence type="ECO:0000256" key="2">
    <source>
        <dbReference type="ARBA" id="ARBA00022801"/>
    </source>
</evidence>
<protein>
    <submittedName>
        <fullName evidence="4">N-acyl-D-amino-acid deacylase</fullName>
    </submittedName>
</protein>
<reference evidence="5" key="1">
    <citation type="submission" date="2016-11" db="EMBL/GenBank/DDBJ databases">
        <authorList>
            <person name="Varghese N."/>
            <person name="Submissions S."/>
        </authorList>
    </citation>
    <scope>NUCLEOTIDE SEQUENCE [LARGE SCALE GENOMIC DNA]</scope>
    <source>
        <strain evidence="5">DSM 22212</strain>
    </source>
</reference>
<dbReference type="GO" id="GO:0008448">
    <property type="term" value="F:N-acetylglucosamine-6-phosphate deacetylase activity"/>
    <property type="evidence" value="ECO:0007669"/>
    <property type="project" value="TreeGrafter"/>
</dbReference>
<gene>
    <name evidence="4" type="ORF">SAMN04488087_1186</name>
</gene>
<dbReference type="Pfam" id="PF07969">
    <property type="entry name" value="Amidohydro_3"/>
    <property type="match status" value="1"/>
</dbReference>
<dbReference type="Gene3D" id="3.20.20.140">
    <property type="entry name" value="Metal-dependent hydrolases"/>
    <property type="match status" value="1"/>
</dbReference>
<evidence type="ECO:0000256" key="1">
    <source>
        <dbReference type="ARBA" id="ARBA00010716"/>
    </source>
</evidence>
<sequence>MFKLLNFSCTFYHLFVIAMRALLLILCSWAMAGTAWPPLDTVYTVILERGTIYDGTGSAPFVADVGLIGDRIAAIGDLQAAQAALRLNVEGLAVAPGFIDIHSHAVRGGPETSGIFRQPLAENYIRQGVTTVFAGQDGSSPLPIGEFLARFELTPAAINLGLFVGHGSVRRAVMGNENRAPTAEELEQMKALVAQAMEEGAWGLSSGLKYVPGAYARTEEVIALARIAARYGGIYITHMRDEGLHVLESVRETIRIGREGGLPAQITHTKVIGPRMWGKSRALLHLVDEALAAGLDISMDQYPYTASSTGISVLFPAWALEGDREAQVARLQDPDTRRKIKEAVLFNLREDRGGGDPSRVQLAFCRWDTTLNGKNLAQVLEEQGRPVTVEEAAELVLEIQERGGCMGIFHAMSEEDVQRIMQHPRTMICSDGGIPDPGVGVPHPRNYGAFARVLARYVRERGLLSPEAAIHKMTGLPAWRLNLKDRGVLRPGAYADVVVLDLARVQDRATFTHPHQYAEGVVHVFVNGQAVLLHGQLTGARPGRALRKGRDG</sequence>
<dbReference type="InterPro" id="IPR032466">
    <property type="entry name" value="Metal_Hydrolase"/>
</dbReference>
<dbReference type="SUPFAM" id="SSF51338">
    <property type="entry name" value="Composite domain of metallo-dependent hydrolases"/>
    <property type="match status" value="1"/>
</dbReference>
<dbReference type="PANTHER" id="PTHR11113">
    <property type="entry name" value="N-ACETYLGLUCOSAMINE-6-PHOSPHATE DEACETYLASE"/>
    <property type="match status" value="1"/>
</dbReference>
<dbReference type="InterPro" id="IPR011059">
    <property type="entry name" value="Metal-dep_hydrolase_composite"/>
</dbReference>
<accession>A0A1M6SQH3</accession>
<dbReference type="Proteomes" id="UP000185812">
    <property type="component" value="Unassembled WGS sequence"/>
</dbReference>
<dbReference type="SUPFAM" id="SSF51556">
    <property type="entry name" value="Metallo-dependent hydrolases"/>
    <property type="match status" value="1"/>
</dbReference>
<evidence type="ECO:0000313" key="5">
    <source>
        <dbReference type="Proteomes" id="UP000185812"/>
    </source>
</evidence>
<keyword evidence="2" id="KW-0378">Hydrolase</keyword>
<name>A0A1M6SQH3_9BACT</name>
<dbReference type="EMBL" id="FRAU01000003">
    <property type="protein sequence ID" value="SHK46994.1"/>
    <property type="molecule type" value="Genomic_DNA"/>
</dbReference>
<organism evidence="4 5">
    <name type="scientific">Rhodothermus profundi</name>
    <dbReference type="NCBI Taxonomy" id="633813"/>
    <lineage>
        <taxon>Bacteria</taxon>
        <taxon>Pseudomonadati</taxon>
        <taxon>Rhodothermota</taxon>
        <taxon>Rhodothermia</taxon>
        <taxon>Rhodothermales</taxon>
        <taxon>Rhodothermaceae</taxon>
        <taxon>Rhodothermus</taxon>
    </lineage>
</organism>
<dbReference type="AlphaFoldDB" id="A0A1M6SQH3"/>
<evidence type="ECO:0000313" key="4">
    <source>
        <dbReference type="EMBL" id="SHK46994.1"/>
    </source>
</evidence>
<dbReference type="PANTHER" id="PTHR11113:SF14">
    <property type="entry name" value="N-ACETYLGLUCOSAMINE-6-PHOSPHATE DEACETYLASE"/>
    <property type="match status" value="1"/>
</dbReference>